<feature type="compositionally biased region" description="Polar residues" evidence="1">
    <location>
        <begin position="281"/>
        <end position="298"/>
    </location>
</feature>
<organism evidence="2 3">
    <name type="scientific">Bifidobacterium saimiriisciurei</name>
    <dbReference type="NCBI Taxonomy" id="2661627"/>
    <lineage>
        <taxon>Bacteria</taxon>
        <taxon>Bacillati</taxon>
        <taxon>Actinomycetota</taxon>
        <taxon>Actinomycetes</taxon>
        <taxon>Bifidobacteriales</taxon>
        <taxon>Bifidobacteriaceae</taxon>
        <taxon>Bifidobacterium</taxon>
    </lineage>
</organism>
<evidence type="ECO:0000313" key="2">
    <source>
        <dbReference type="EMBL" id="NEH12454.1"/>
    </source>
</evidence>
<evidence type="ECO:0000313" key="3">
    <source>
        <dbReference type="Proteomes" id="UP000475155"/>
    </source>
</evidence>
<dbReference type="EMBL" id="WHZU01000022">
    <property type="protein sequence ID" value="NEH12454.1"/>
    <property type="molecule type" value="Genomic_DNA"/>
</dbReference>
<feature type="compositionally biased region" description="Basic and acidic residues" evidence="1">
    <location>
        <begin position="260"/>
        <end position="270"/>
    </location>
</feature>
<accession>A0ABX0CDW9</accession>
<feature type="region of interest" description="Disordered" evidence="1">
    <location>
        <begin position="87"/>
        <end position="196"/>
    </location>
</feature>
<dbReference type="Proteomes" id="UP000475155">
    <property type="component" value="Unassembled WGS sequence"/>
</dbReference>
<feature type="compositionally biased region" description="Basic and acidic residues" evidence="1">
    <location>
        <begin position="115"/>
        <end position="162"/>
    </location>
</feature>
<proteinExistence type="predicted"/>
<gene>
    <name evidence="2" type="ORF">GFD18_10290</name>
</gene>
<feature type="region of interest" description="Disordered" evidence="1">
    <location>
        <begin position="260"/>
        <end position="301"/>
    </location>
</feature>
<name>A0ABX0CDW9_9BIFI</name>
<protein>
    <submittedName>
        <fullName evidence="2">Uncharacterized protein</fullName>
    </submittedName>
</protein>
<comment type="caution">
    <text evidence="2">The sequence shown here is derived from an EMBL/GenBank/DDBJ whole genome shotgun (WGS) entry which is preliminary data.</text>
</comment>
<feature type="compositionally biased region" description="Basic and acidic residues" evidence="1">
    <location>
        <begin position="87"/>
        <end position="106"/>
    </location>
</feature>
<keyword evidence="3" id="KW-1185">Reference proteome</keyword>
<feature type="compositionally biased region" description="Low complexity" evidence="1">
    <location>
        <begin position="168"/>
        <end position="177"/>
    </location>
</feature>
<sequence length="320" mass="36579">MARNGYARLSNGLWLNDKVNDLVDRNPHAFAVWTLAISYCSDQLNDGVLTARALRRIGADEQDLADLVAFGMFDTLEDGSYQVHDYLEHQNSRESVESEREASKERMSRRRASKRSGEPKPNTKTDTETRSDEVRANTETRSDEVRANTETRSDERSGEHTAKFLGLNQNQNQNQESSNEDSLPQPPHGGRGSVEREYTAEFERFWSVYPRREGKRTAFDAWRRALRKTGHEHLLAVADRYAKDPNRRPAYTLTPANWLDGEHWLDDPQPPRDPTPARASPQPTKSRSQANREANMANTWKYMTAAERAEYQRKHGGGTC</sequence>
<dbReference type="RefSeq" id="WP_163199650.1">
    <property type="nucleotide sequence ID" value="NZ_WHZU01000022.1"/>
</dbReference>
<evidence type="ECO:0000256" key="1">
    <source>
        <dbReference type="SAM" id="MobiDB-lite"/>
    </source>
</evidence>
<reference evidence="2 3" key="1">
    <citation type="submission" date="2019-10" db="EMBL/GenBank/DDBJ databases">
        <title>Bifidobacterium from non-human primates.</title>
        <authorList>
            <person name="Modesto M."/>
        </authorList>
    </citation>
    <scope>NUCLEOTIDE SEQUENCE [LARGE SCALE GENOMIC DNA]</scope>
    <source>
        <strain evidence="2 3">SMA1</strain>
    </source>
</reference>